<sequence>MGEPSPASAAAAAAGFDGKLQSLTQLFEMASSATGVDHPLCLDCAVQLKEEVEAQVRAARHEASCYAHALSKLEQEGAEPMSEAEFERELAQLRTQEDAARTAEAELEAQLAIARRESGALAAAAADVAALEERYWHGLNDYHSLLAAHVAERDSLLTRIERASARLALLKGTNVLNDVFRIWHDGPFGTINGCRLGRTPEVPVEWDEINAAWGQAVLLLHTMAQACQITFSAYRLLPMGSHPRVADRRGTYDLFGPVSKLWAQSYDRAMAIYLACLREFGDFARARDIAESRSPAFEFPFPVEGDKVGNYSVKLFMQTKDAKWTKALKLMLADLKVSLQWMVRREARQAAPALPALGQEGPA</sequence>
<dbReference type="GO" id="GO:0034272">
    <property type="term" value="C:phosphatidylinositol 3-kinase complex, class III, type II"/>
    <property type="evidence" value="ECO:0007669"/>
    <property type="project" value="TreeGrafter"/>
</dbReference>
<proteinExistence type="inferred from homology"/>
<dbReference type="GO" id="GO:0043548">
    <property type="term" value="F:phosphatidylinositol 3-kinase binding"/>
    <property type="evidence" value="ECO:0007669"/>
    <property type="project" value="TreeGrafter"/>
</dbReference>
<evidence type="ECO:0000256" key="1">
    <source>
        <dbReference type="ARBA" id="ARBA00005965"/>
    </source>
</evidence>
<dbReference type="STRING" id="145388.A0A0D2MDN6"/>
<evidence type="ECO:0000259" key="4">
    <source>
        <dbReference type="Pfam" id="PF04111"/>
    </source>
</evidence>
<accession>A0A0D2MDN6</accession>
<dbReference type="EMBL" id="KK101318">
    <property type="protein sequence ID" value="KIZ01315.1"/>
    <property type="molecule type" value="Genomic_DNA"/>
</dbReference>
<comment type="similarity">
    <text evidence="1">Belongs to the beclin family.</text>
</comment>
<reference evidence="6 7" key="1">
    <citation type="journal article" date="2013" name="BMC Genomics">
        <title>Reconstruction of the lipid metabolism for the microalga Monoraphidium neglectum from its genome sequence reveals characteristics suitable for biofuel production.</title>
        <authorList>
            <person name="Bogen C."/>
            <person name="Al-Dilaimi A."/>
            <person name="Albersmeier A."/>
            <person name="Wichmann J."/>
            <person name="Grundmann M."/>
            <person name="Rupp O."/>
            <person name="Lauersen K.J."/>
            <person name="Blifernez-Klassen O."/>
            <person name="Kalinowski J."/>
            <person name="Goesmann A."/>
            <person name="Mussgnug J.H."/>
            <person name="Kruse O."/>
        </authorList>
    </citation>
    <scope>NUCLEOTIDE SEQUENCE [LARGE SCALE GENOMIC DNA]</scope>
    <source>
        <strain evidence="6 7">SAG 48.87</strain>
    </source>
</reference>
<evidence type="ECO:0000313" key="6">
    <source>
        <dbReference type="EMBL" id="KIZ01315.1"/>
    </source>
</evidence>
<dbReference type="GO" id="GO:0006995">
    <property type="term" value="P:cellular response to nitrogen starvation"/>
    <property type="evidence" value="ECO:0007669"/>
    <property type="project" value="TreeGrafter"/>
</dbReference>
<evidence type="ECO:0000256" key="3">
    <source>
        <dbReference type="SAM" id="Coils"/>
    </source>
</evidence>
<dbReference type="InterPro" id="IPR038274">
    <property type="entry name" value="Atg6/Beclin_C_sf"/>
</dbReference>
<keyword evidence="7" id="KW-1185">Reference proteome</keyword>
<dbReference type="FunFam" id="1.10.418.40:FF:000002">
    <property type="entry name" value="Beclin 1 protein"/>
    <property type="match status" value="1"/>
</dbReference>
<dbReference type="AlphaFoldDB" id="A0A0D2MDN6"/>
<dbReference type="Gene3D" id="1.10.418.40">
    <property type="entry name" value="Autophagy protein 6/Beclin 1"/>
    <property type="match status" value="1"/>
</dbReference>
<evidence type="ECO:0000313" key="7">
    <source>
        <dbReference type="Proteomes" id="UP000054498"/>
    </source>
</evidence>
<evidence type="ECO:0000256" key="2">
    <source>
        <dbReference type="ARBA" id="ARBA00023054"/>
    </source>
</evidence>
<dbReference type="GO" id="GO:0000407">
    <property type="term" value="C:phagophore assembly site"/>
    <property type="evidence" value="ECO:0007669"/>
    <property type="project" value="TreeGrafter"/>
</dbReference>
<dbReference type="GO" id="GO:0034271">
    <property type="term" value="C:phosphatidylinositol 3-kinase complex, class III, type I"/>
    <property type="evidence" value="ECO:0007669"/>
    <property type="project" value="TreeGrafter"/>
</dbReference>
<dbReference type="InterPro" id="IPR007243">
    <property type="entry name" value="Atg6/Beclin"/>
</dbReference>
<gene>
    <name evidence="6" type="ORF">MNEG_6643</name>
</gene>
<dbReference type="GO" id="GO:0000045">
    <property type="term" value="P:autophagosome assembly"/>
    <property type="evidence" value="ECO:0007669"/>
    <property type="project" value="TreeGrafter"/>
</dbReference>
<evidence type="ECO:0000259" key="5">
    <source>
        <dbReference type="Pfam" id="PF17675"/>
    </source>
</evidence>
<dbReference type="Proteomes" id="UP000054498">
    <property type="component" value="Unassembled WGS sequence"/>
</dbReference>
<organism evidence="6 7">
    <name type="scientific">Monoraphidium neglectum</name>
    <dbReference type="NCBI Taxonomy" id="145388"/>
    <lineage>
        <taxon>Eukaryota</taxon>
        <taxon>Viridiplantae</taxon>
        <taxon>Chlorophyta</taxon>
        <taxon>core chlorophytes</taxon>
        <taxon>Chlorophyceae</taxon>
        <taxon>CS clade</taxon>
        <taxon>Sphaeropleales</taxon>
        <taxon>Selenastraceae</taxon>
        <taxon>Monoraphidium</taxon>
    </lineage>
</organism>
<feature type="domain" description="Atg6/beclin coiled-coil" evidence="5">
    <location>
        <begin position="39"/>
        <end position="167"/>
    </location>
</feature>
<dbReference type="PANTHER" id="PTHR12768">
    <property type="entry name" value="BECLIN 1"/>
    <property type="match status" value="1"/>
</dbReference>
<dbReference type="GeneID" id="25739519"/>
<feature type="domain" description="Atg6 BARA" evidence="4">
    <location>
        <begin position="170"/>
        <end position="342"/>
    </location>
</feature>
<dbReference type="Pfam" id="PF17675">
    <property type="entry name" value="APG6_N"/>
    <property type="match status" value="1"/>
</dbReference>
<dbReference type="Pfam" id="PF04111">
    <property type="entry name" value="APG6"/>
    <property type="match status" value="1"/>
</dbReference>
<name>A0A0D2MDN6_9CHLO</name>
<dbReference type="GO" id="GO:0000423">
    <property type="term" value="P:mitophagy"/>
    <property type="evidence" value="ECO:0007669"/>
    <property type="project" value="TreeGrafter"/>
</dbReference>
<dbReference type="GO" id="GO:0030674">
    <property type="term" value="F:protein-macromolecule adaptor activity"/>
    <property type="evidence" value="ECO:0007669"/>
    <property type="project" value="TreeGrafter"/>
</dbReference>
<dbReference type="RefSeq" id="XP_013900334.1">
    <property type="nucleotide sequence ID" value="XM_014044880.1"/>
</dbReference>
<feature type="non-terminal residue" evidence="6">
    <location>
        <position position="363"/>
    </location>
</feature>
<dbReference type="InterPro" id="IPR041691">
    <property type="entry name" value="Atg6/beclin_CC"/>
</dbReference>
<protein>
    <submittedName>
        <fullName evidence="6">Beclin-1-like protein</fullName>
    </submittedName>
</protein>
<keyword evidence="2 3" id="KW-0175">Coiled coil</keyword>
<dbReference type="InterPro" id="IPR040455">
    <property type="entry name" value="Atg6_BARA"/>
</dbReference>
<dbReference type="PANTHER" id="PTHR12768:SF4">
    <property type="entry name" value="BECLIN-1"/>
    <property type="match status" value="1"/>
</dbReference>
<dbReference type="OrthoDB" id="20368at2759"/>
<feature type="coiled-coil region" evidence="3">
    <location>
        <begin position="42"/>
        <end position="117"/>
    </location>
</feature>
<dbReference type="GO" id="GO:0045324">
    <property type="term" value="P:late endosome to vacuole transport"/>
    <property type="evidence" value="ECO:0007669"/>
    <property type="project" value="TreeGrafter"/>
</dbReference>
<dbReference type="KEGG" id="mng:MNEG_6643"/>